<dbReference type="GO" id="GO:0043565">
    <property type="term" value="F:sequence-specific DNA binding"/>
    <property type="evidence" value="ECO:0007669"/>
    <property type="project" value="InterPro"/>
</dbReference>
<dbReference type="InterPro" id="IPR018060">
    <property type="entry name" value="HTH_AraC"/>
</dbReference>
<name>A0AAE3YTQ6_9ACTN</name>
<dbReference type="PANTHER" id="PTHR46796">
    <property type="entry name" value="HTH-TYPE TRANSCRIPTIONAL ACTIVATOR RHAS-RELATED"/>
    <property type="match status" value="1"/>
</dbReference>
<dbReference type="InterPro" id="IPR018062">
    <property type="entry name" value="HTH_AraC-typ_CS"/>
</dbReference>
<dbReference type="GO" id="GO:0003700">
    <property type="term" value="F:DNA-binding transcription factor activity"/>
    <property type="evidence" value="ECO:0007669"/>
    <property type="project" value="InterPro"/>
</dbReference>
<evidence type="ECO:0000256" key="1">
    <source>
        <dbReference type="ARBA" id="ARBA00023015"/>
    </source>
</evidence>
<evidence type="ECO:0000256" key="3">
    <source>
        <dbReference type="ARBA" id="ARBA00023163"/>
    </source>
</evidence>
<dbReference type="AlphaFoldDB" id="A0AAE3YTQ6"/>
<keyword evidence="1" id="KW-0805">Transcription regulation</keyword>
<dbReference type="Pfam" id="PF12833">
    <property type="entry name" value="HTH_18"/>
    <property type="match status" value="1"/>
</dbReference>
<sequence>MDVISEAIDDLRIGRVYGRRAQVPATFAGRFEACEGVGFHVLLRGTGWLITESDPPARMRAGDIALVPHGAAHGFAPEPRALAALPPAPMGLQNPPPAPMPVDMMCGIYRLEHGGGIHRFLRSLPDAVLVSPDYAREARLGALIELLTDDLDTPRDGHLVTRPALVDLMLVHALRLWQARQGAAGPAWDALGDPAIAAALREIHDSPQAPWTVERLSRAAGMSRTAFTRRFTSLVGTPPMTYLIGRRLHQGAQLLRETDAPLAAIARQVGYATEFAFAGAFRREFGISPGRFRRVSEPLPG</sequence>
<dbReference type="SMART" id="SM00342">
    <property type="entry name" value="HTH_ARAC"/>
    <property type="match status" value="1"/>
</dbReference>
<organism evidence="5 6">
    <name type="scientific">Catenuloplanes atrovinosus</name>
    <dbReference type="NCBI Taxonomy" id="137266"/>
    <lineage>
        <taxon>Bacteria</taxon>
        <taxon>Bacillati</taxon>
        <taxon>Actinomycetota</taxon>
        <taxon>Actinomycetes</taxon>
        <taxon>Micromonosporales</taxon>
        <taxon>Micromonosporaceae</taxon>
        <taxon>Catenuloplanes</taxon>
    </lineage>
</organism>
<dbReference type="InterPro" id="IPR009057">
    <property type="entry name" value="Homeodomain-like_sf"/>
</dbReference>
<dbReference type="PANTHER" id="PTHR46796:SF13">
    <property type="entry name" value="HTH-TYPE TRANSCRIPTIONAL ACTIVATOR RHAS"/>
    <property type="match status" value="1"/>
</dbReference>
<dbReference type="InterPro" id="IPR011051">
    <property type="entry name" value="RmlC_Cupin_sf"/>
</dbReference>
<dbReference type="InterPro" id="IPR032783">
    <property type="entry name" value="AraC_lig"/>
</dbReference>
<dbReference type="SUPFAM" id="SSF46689">
    <property type="entry name" value="Homeodomain-like"/>
    <property type="match status" value="2"/>
</dbReference>
<evidence type="ECO:0000313" key="5">
    <source>
        <dbReference type="EMBL" id="MDR7278470.1"/>
    </source>
</evidence>
<keyword evidence="6" id="KW-1185">Reference proteome</keyword>
<evidence type="ECO:0000256" key="2">
    <source>
        <dbReference type="ARBA" id="ARBA00023125"/>
    </source>
</evidence>
<dbReference type="EMBL" id="JAVDYB010000001">
    <property type="protein sequence ID" value="MDR7278470.1"/>
    <property type="molecule type" value="Genomic_DNA"/>
</dbReference>
<evidence type="ECO:0000259" key="4">
    <source>
        <dbReference type="PROSITE" id="PS01124"/>
    </source>
</evidence>
<proteinExistence type="predicted"/>
<dbReference type="PROSITE" id="PS01124">
    <property type="entry name" value="HTH_ARAC_FAMILY_2"/>
    <property type="match status" value="1"/>
</dbReference>
<dbReference type="RefSeq" id="WP_310371407.1">
    <property type="nucleotide sequence ID" value="NZ_JAVDYB010000001.1"/>
</dbReference>
<dbReference type="PROSITE" id="PS00041">
    <property type="entry name" value="HTH_ARAC_FAMILY_1"/>
    <property type="match status" value="1"/>
</dbReference>
<dbReference type="Gene3D" id="1.10.10.60">
    <property type="entry name" value="Homeodomain-like"/>
    <property type="match status" value="2"/>
</dbReference>
<feature type="domain" description="HTH araC/xylS-type" evidence="4">
    <location>
        <begin position="197"/>
        <end position="295"/>
    </location>
</feature>
<protein>
    <submittedName>
        <fullName evidence="5">AraC-like DNA-binding protein</fullName>
    </submittedName>
</protein>
<evidence type="ECO:0000313" key="6">
    <source>
        <dbReference type="Proteomes" id="UP001183643"/>
    </source>
</evidence>
<dbReference type="Pfam" id="PF12852">
    <property type="entry name" value="Cupin_6"/>
    <property type="match status" value="1"/>
</dbReference>
<dbReference type="InterPro" id="IPR050204">
    <property type="entry name" value="AraC_XylS_family_regulators"/>
</dbReference>
<keyword evidence="2 5" id="KW-0238">DNA-binding</keyword>
<accession>A0AAE3YTQ6</accession>
<gene>
    <name evidence="5" type="ORF">J2S41_005248</name>
</gene>
<dbReference type="Proteomes" id="UP001183643">
    <property type="component" value="Unassembled WGS sequence"/>
</dbReference>
<keyword evidence="3" id="KW-0804">Transcription</keyword>
<reference evidence="5" key="1">
    <citation type="submission" date="2023-07" db="EMBL/GenBank/DDBJ databases">
        <title>Sequencing the genomes of 1000 actinobacteria strains.</title>
        <authorList>
            <person name="Klenk H.-P."/>
        </authorList>
    </citation>
    <scope>NUCLEOTIDE SEQUENCE</scope>
    <source>
        <strain evidence="5">DSM 44707</strain>
    </source>
</reference>
<comment type="caution">
    <text evidence="5">The sequence shown here is derived from an EMBL/GenBank/DDBJ whole genome shotgun (WGS) entry which is preliminary data.</text>
</comment>
<dbReference type="SUPFAM" id="SSF51182">
    <property type="entry name" value="RmlC-like cupins"/>
    <property type="match status" value="1"/>
</dbReference>